<evidence type="ECO:0000256" key="5">
    <source>
        <dbReference type="HAMAP-Rule" id="MF_00014"/>
    </source>
</evidence>
<comment type="caution">
    <text evidence="8">The sequence shown here is derived from an EMBL/GenBank/DDBJ whole genome shotgun (WGS) entry which is preliminary data.</text>
</comment>
<dbReference type="Gene3D" id="2.40.30.60">
    <property type="entry name" value="RimM"/>
    <property type="match status" value="1"/>
</dbReference>
<comment type="subunit">
    <text evidence="5">Binds ribosomal protein uS19.</text>
</comment>
<dbReference type="Pfam" id="PF24986">
    <property type="entry name" value="PRC_RimM"/>
    <property type="match status" value="1"/>
</dbReference>
<feature type="domain" description="Ribosome maturation factor RimM PRC barrel" evidence="7">
    <location>
        <begin position="102"/>
        <end position="171"/>
    </location>
</feature>
<evidence type="ECO:0000256" key="1">
    <source>
        <dbReference type="ARBA" id="ARBA00022490"/>
    </source>
</evidence>
<keyword evidence="1 5" id="KW-0963">Cytoplasm</keyword>
<dbReference type="RefSeq" id="WP_036314385.1">
    <property type="nucleotide sequence ID" value="NZ_JRQD01000004.1"/>
</dbReference>
<dbReference type="NCBIfam" id="TIGR02273">
    <property type="entry name" value="16S_RimM"/>
    <property type="match status" value="1"/>
</dbReference>
<dbReference type="InterPro" id="IPR011961">
    <property type="entry name" value="RimM"/>
</dbReference>
<dbReference type="Pfam" id="PF01782">
    <property type="entry name" value="RimM"/>
    <property type="match status" value="1"/>
</dbReference>
<keyword evidence="3 5" id="KW-0698">rRNA processing</keyword>
<dbReference type="HAMAP" id="MF_00014">
    <property type="entry name" value="Ribosome_mat_RimM"/>
    <property type="match status" value="1"/>
</dbReference>
<dbReference type="SUPFAM" id="SSF50447">
    <property type="entry name" value="Translation proteins"/>
    <property type="match status" value="1"/>
</dbReference>
<evidence type="ECO:0000256" key="3">
    <source>
        <dbReference type="ARBA" id="ARBA00022552"/>
    </source>
</evidence>
<sequence length="172" mass="19168">MAASEEFIPVGKISGAFGIKGWVKVFSFTDPRTNILEYSPLFLSRQGEWIEIKVSGGHLQGKGVVMGIANVTDRDQVQPLIGSELAIKKEQLEPAEEDEFYWSDLQGLTVMNLDDETLGQVDHLLETGANDVLVVKAKGDNTERLIPFVMEDIVKAVDLDKQLIQVDWSKDY</sequence>
<dbReference type="PANTHER" id="PTHR33692">
    <property type="entry name" value="RIBOSOME MATURATION FACTOR RIMM"/>
    <property type="match status" value="1"/>
</dbReference>
<dbReference type="InterPro" id="IPR011033">
    <property type="entry name" value="PRC_barrel-like_sf"/>
</dbReference>
<dbReference type="GO" id="GO:0043022">
    <property type="term" value="F:ribosome binding"/>
    <property type="evidence" value="ECO:0007669"/>
    <property type="project" value="InterPro"/>
</dbReference>
<dbReference type="EMBL" id="JRQD01000004">
    <property type="protein sequence ID" value="KGM06587.1"/>
    <property type="molecule type" value="Genomic_DNA"/>
</dbReference>
<accession>A0A0A0BFX9</accession>
<dbReference type="InterPro" id="IPR002676">
    <property type="entry name" value="RimM_N"/>
</dbReference>
<dbReference type="InterPro" id="IPR009000">
    <property type="entry name" value="Transl_B-barrel_sf"/>
</dbReference>
<keyword evidence="2 5" id="KW-0690">Ribosome biogenesis</keyword>
<dbReference type="AlphaFoldDB" id="A0A0A0BFX9"/>
<comment type="similarity">
    <text evidence="5">Belongs to the RimM family.</text>
</comment>
<dbReference type="Proteomes" id="UP000029999">
    <property type="component" value="Unassembled WGS sequence"/>
</dbReference>
<feature type="domain" description="RimM N-terminal" evidence="6">
    <location>
        <begin position="10"/>
        <end position="91"/>
    </location>
</feature>
<evidence type="ECO:0000256" key="2">
    <source>
        <dbReference type="ARBA" id="ARBA00022517"/>
    </source>
</evidence>
<evidence type="ECO:0000256" key="4">
    <source>
        <dbReference type="ARBA" id="ARBA00023186"/>
    </source>
</evidence>
<dbReference type="InterPro" id="IPR036976">
    <property type="entry name" value="RimM_N_sf"/>
</dbReference>
<organism evidence="8 9">
    <name type="scientific">Methylophaga thiooxydans</name>
    <dbReference type="NCBI Taxonomy" id="392484"/>
    <lineage>
        <taxon>Bacteria</taxon>
        <taxon>Pseudomonadati</taxon>
        <taxon>Pseudomonadota</taxon>
        <taxon>Gammaproteobacteria</taxon>
        <taxon>Thiotrichales</taxon>
        <taxon>Piscirickettsiaceae</taxon>
        <taxon>Methylophaga</taxon>
    </lineage>
</organism>
<dbReference type="STRING" id="392484.LP43_1811"/>
<evidence type="ECO:0000313" key="9">
    <source>
        <dbReference type="Proteomes" id="UP000029999"/>
    </source>
</evidence>
<gene>
    <name evidence="5" type="primary">rimM</name>
    <name evidence="8" type="ORF">LP43_1811</name>
</gene>
<name>A0A0A0BFX9_9GAMM</name>
<dbReference type="PANTHER" id="PTHR33692:SF1">
    <property type="entry name" value="RIBOSOME MATURATION FACTOR RIMM"/>
    <property type="match status" value="1"/>
</dbReference>
<dbReference type="GO" id="GO:0005840">
    <property type="term" value="C:ribosome"/>
    <property type="evidence" value="ECO:0007669"/>
    <property type="project" value="InterPro"/>
</dbReference>
<comment type="domain">
    <text evidence="5">The PRC barrel domain binds ribosomal protein uS19.</text>
</comment>
<protein>
    <recommendedName>
        <fullName evidence="5">Ribosome maturation factor RimM</fullName>
    </recommendedName>
</protein>
<reference evidence="8 9" key="1">
    <citation type="submission" date="2014-09" db="EMBL/GenBank/DDBJ databases">
        <authorList>
            <person name="Grob C."/>
            <person name="Taubert M."/>
            <person name="Howat A.M."/>
            <person name="Burns O.J."/>
            <person name="Dixon J.L."/>
            <person name="Chen Y."/>
            <person name="Murrell J.C."/>
        </authorList>
    </citation>
    <scope>NUCLEOTIDE SEQUENCE [LARGE SCALE GENOMIC DNA]</scope>
    <source>
        <strain evidence="8">L4</strain>
    </source>
</reference>
<evidence type="ECO:0000259" key="6">
    <source>
        <dbReference type="Pfam" id="PF01782"/>
    </source>
</evidence>
<dbReference type="GO" id="GO:0005737">
    <property type="term" value="C:cytoplasm"/>
    <property type="evidence" value="ECO:0007669"/>
    <property type="project" value="UniProtKB-SubCell"/>
</dbReference>
<evidence type="ECO:0000259" key="7">
    <source>
        <dbReference type="Pfam" id="PF24986"/>
    </source>
</evidence>
<dbReference type="GO" id="GO:0006364">
    <property type="term" value="P:rRNA processing"/>
    <property type="evidence" value="ECO:0007669"/>
    <property type="project" value="UniProtKB-UniRule"/>
</dbReference>
<dbReference type="Gene3D" id="2.30.30.240">
    <property type="entry name" value="PRC-barrel domain"/>
    <property type="match status" value="1"/>
</dbReference>
<proteinExistence type="inferred from homology"/>
<comment type="function">
    <text evidence="5">An accessory protein needed during the final step in the assembly of 30S ribosomal subunit, possibly for assembly of the head region. Essential for efficient processing of 16S rRNA. May be needed both before and after RbfA during the maturation of 16S rRNA. It has affinity for free ribosomal 30S subunits but not for 70S ribosomes.</text>
</comment>
<keyword evidence="4 5" id="KW-0143">Chaperone</keyword>
<comment type="subcellular location">
    <subcellularLocation>
        <location evidence="5">Cytoplasm</location>
    </subcellularLocation>
</comment>
<dbReference type="SUPFAM" id="SSF50346">
    <property type="entry name" value="PRC-barrel domain"/>
    <property type="match status" value="1"/>
</dbReference>
<evidence type="ECO:0000313" key="8">
    <source>
        <dbReference type="EMBL" id="KGM06587.1"/>
    </source>
</evidence>
<dbReference type="InterPro" id="IPR056792">
    <property type="entry name" value="PRC_RimM"/>
</dbReference>
<dbReference type="GO" id="GO:0042274">
    <property type="term" value="P:ribosomal small subunit biogenesis"/>
    <property type="evidence" value="ECO:0007669"/>
    <property type="project" value="UniProtKB-UniRule"/>
</dbReference>